<dbReference type="InterPro" id="IPR012675">
    <property type="entry name" value="Beta-grasp_dom_sf"/>
</dbReference>
<dbReference type="FunFam" id="3.30.465.10:FF:000004">
    <property type="entry name" value="Xanthine dehydrogenase/oxidase"/>
    <property type="match status" value="1"/>
</dbReference>
<feature type="binding site" evidence="21">
    <location>
        <position position="118"/>
    </location>
    <ligand>
        <name>[2Fe-2S] cluster</name>
        <dbReference type="ChEBI" id="CHEBI:190135"/>
        <label>2</label>
    </ligand>
</feature>
<dbReference type="Gene3D" id="3.30.390.50">
    <property type="entry name" value="CO dehydrogenase flavoprotein, C-terminal domain"/>
    <property type="match status" value="1"/>
</dbReference>
<dbReference type="GO" id="GO:0005777">
    <property type="term" value="C:peroxisome"/>
    <property type="evidence" value="ECO:0007669"/>
    <property type="project" value="UniProtKB-SubCell"/>
</dbReference>
<dbReference type="RefSeq" id="XP_013402702.1">
    <property type="nucleotide sequence ID" value="XM_013547248.1"/>
</dbReference>
<feature type="binding site" evidence="21">
    <location>
        <position position="115"/>
    </location>
    <ligand>
        <name>[2Fe-2S] cluster</name>
        <dbReference type="ChEBI" id="CHEBI:190135"/>
        <label>2</label>
    </ligand>
</feature>
<dbReference type="InterPro" id="IPR046867">
    <property type="entry name" value="AldOxase/xan_DH_MoCoBD2"/>
</dbReference>
<dbReference type="FunFam" id="3.30.365.10:FF:000001">
    <property type="entry name" value="Xanthine dehydrogenase oxidase"/>
    <property type="match status" value="1"/>
</dbReference>
<dbReference type="SMART" id="SM01008">
    <property type="entry name" value="Ald_Xan_dh_C"/>
    <property type="match status" value="1"/>
</dbReference>
<feature type="binding site" evidence="21">
    <location>
        <position position="765"/>
    </location>
    <ligand>
        <name>Mo-molybdopterin</name>
        <dbReference type="ChEBI" id="CHEBI:71302"/>
    </ligand>
    <ligandPart>
        <name>Mo</name>
        <dbReference type="ChEBI" id="CHEBI:28685"/>
    </ligandPart>
</feature>
<dbReference type="FunFam" id="1.10.150.120:FF:000001">
    <property type="entry name" value="Aldehyde oxidase 1"/>
    <property type="match status" value="1"/>
</dbReference>
<dbReference type="GeneID" id="106168247"/>
<dbReference type="InterPro" id="IPR016169">
    <property type="entry name" value="FAD-bd_PCMH_sub2"/>
</dbReference>
<dbReference type="Pfam" id="PF02738">
    <property type="entry name" value="MoCoBD_1"/>
    <property type="match status" value="1"/>
</dbReference>
<dbReference type="FunFam" id="3.10.20.30:FF:000015">
    <property type="entry name" value="Aldehyde oxidase 1"/>
    <property type="match status" value="1"/>
</dbReference>
<evidence type="ECO:0000259" key="22">
    <source>
        <dbReference type="PROSITE" id="PS51085"/>
    </source>
</evidence>
<reference evidence="25" key="1">
    <citation type="submission" date="2025-08" db="UniProtKB">
        <authorList>
            <consortium name="RefSeq"/>
        </authorList>
    </citation>
    <scope>IDENTIFICATION</scope>
    <source>
        <tissue evidence="25">Gonads</tissue>
    </source>
</reference>
<evidence type="ECO:0000256" key="17">
    <source>
        <dbReference type="ARBA" id="ARBA00049017"/>
    </source>
</evidence>
<dbReference type="OrthoDB" id="8300278at2759"/>
<dbReference type="InterPro" id="IPR006058">
    <property type="entry name" value="2Fe2S_fd_BS"/>
</dbReference>
<evidence type="ECO:0000256" key="6">
    <source>
        <dbReference type="ARBA" id="ARBA00022505"/>
    </source>
</evidence>
<feature type="domain" description="FAD-binding PCMH-type" evidence="23">
    <location>
        <begin position="225"/>
        <end position="411"/>
    </location>
</feature>
<evidence type="ECO:0000256" key="8">
    <source>
        <dbReference type="ARBA" id="ARBA00022714"/>
    </source>
</evidence>
<evidence type="ECO:0000256" key="13">
    <source>
        <dbReference type="ARBA" id="ARBA00023014"/>
    </source>
</evidence>
<evidence type="ECO:0000256" key="15">
    <source>
        <dbReference type="ARBA" id="ARBA00023140"/>
    </source>
</evidence>
<dbReference type="InterPro" id="IPR036010">
    <property type="entry name" value="2Fe-2S_ferredoxin-like_sf"/>
</dbReference>
<evidence type="ECO:0000256" key="4">
    <source>
        <dbReference type="ARBA" id="ARBA00011738"/>
    </source>
</evidence>
<dbReference type="CDD" id="cd00207">
    <property type="entry name" value="fer2"/>
    <property type="match status" value="1"/>
</dbReference>
<dbReference type="GO" id="GO:0071949">
    <property type="term" value="F:FAD binding"/>
    <property type="evidence" value="ECO:0007669"/>
    <property type="project" value="InterPro"/>
</dbReference>
<dbReference type="Gene3D" id="3.10.20.30">
    <property type="match status" value="1"/>
</dbReference>
<comment type="cofactor">
    <cofactor evidence="21">
        <name>Mo-molybdopterin</name>
        <dbReference type="ChEBI" id="CHEBI:71302"/>
    </cofactor>
    <text evidence="21">Binds 1 Mo-molybdopterin (Mo-MPT) cofactor per subunit.</text>
</comment>
<dbReference type="STRING" id="7574.A0A1S3IWX9"/>
<comment type="catalytic activity">
    <reaction evidence="18">
        <text>hypoxanthine + NAD(+) + H2O = xanthine + NADH + H(+)</text>
        <dbReference type="Rhea" id="RHEA:24670"/>
        <dbReference type="ChEBI" id="CHEBI:15377"/>
        <dbReference type="ChEBI" id="CHEBI:15378"/>
        <dbReference type="ChEBI" id="CHEBI:17368"/>
        <dbReference type="ChEBI" id="CHEBI:17712"/>
        <dbReference type="ChEBI" id="CHEBI:57540"/>
        <dbReference type="ChEBI" id="CHEBI:57945"/>
        <dbReference type="EC" id="1.17.1.4"/>
    </reaction>
</comment>
<dbReference type="PIRSF" id="PIRSF000127">
    <property type="entry name" value="Xanthine_DH"/>
    <property type="match status" value="1"/>
</dbReference>
<dbReference type="InterPro" id="IPR000674">
    <property type="entry name" value="Ald_Oxase/Xan_DH_a/b"/>
</dbReference>
<comment type="cofactor">
    <cofactor evidence="21">
        <name>[2Fe-2S] cluster</name>
        <dbReference type="ChEBI" id="CHEBI:190135"/>
    </cofactor>
    <text evidence="21">Binds 2 [2Fe-2S] clusters.</text>
</comment>
<feature type="binding site" evidence="20">
    <location>
        <position position="912"/>
    </location>
    <ligand>
        <name>substrate</name>
    </ligand>
</feature>
<keyword evidence="15" id="KW-0576">Peroxisome</keyword>
<evidence type="ECO:0000313" key="25">
    <source>
        <dbReference type="RefSeq" id="XP_013402702.1"/>
    </source>
</evidence>
<dbReference type="NCBIfam" id="TIGR02963">
    <property type="entry name" value="xanthine_xdhA"/>
    <property type="match status" value="1"/>
</dbReference>
<keyword evidence="7" id="KW-0285">Flavoprotein</keyword>
<dbReference type="InterPro" id="IPR036856">
    <property type="entry name" value="Ald_Oxase/Xan_DH_a/b_sf"/>
</dbReference>
<dbReference type="Pfam" id="PF20256">
    <property type="entry name" value="MoCoBD_2"/>
    <property type="match status" value="1"/>
</dbReference>
<evidence type="ECO:0000256" key="3">
    <source>
        <dbReference type="ARBA" id="ARBA00006849"/>
    </source>
</evidence>
<dbReference type="SMART" id="SM01092">
    <property type="entry name" value="CO_deh_flav_C"/>
    <property type="match status" value="1"/>
</dbReference>
<proteinExistence type="inferred from homology"/>
<dbReference type="InterPro" id="IPR016167">
    <property type="entry name" value="FAD-bd_PCMH_sub1"/>
</dbReference>
<feature type="binding site" evidence="21">
    <location>
        <position position="1078"/>
    </location>
    <ligand>
        <name>Mo-molybdopterin</name>
        <dbReference type="ChEBI" id="CHEBI:71302"/>
    </ligand>
    <ligandPart>
        <name>Mo</name>
        <dbReference type="ChEBI" id="CHEBI:28685"/>
    </ligandPart>
</feature>
<keyword evidence="6 21" id="KW-0500">Molybdenum</keyword>
<dbReference type="GO" id="GO:0043546">
    <property type="term" value="F:molybdopterin cofactor binding"/>
    <property type="evidence" value="ECO:0007669"/>
    <property type="project" value="InterPro"/>
</dbReference>
<comment type="cofactor">
    <cofactor evidence="1 20">
        <name>FAD</name>
        <dbReference type="ChEBI" id="CHEBI:57692"/>
    </cofactor>
</comment>
<feature type="binding site" evidence="21">
    <location>
        <position position="150"/>
    </location>
    <ligand>
        <name>[2Fe-2S] cluster</name>
        <dbReference type="ChEBI" id="CHEBI:190135"/>
        <label>2</label>
    </ligand>
</feature>
<dbReference type="PROSITE" id="PS00559">
    <property type="entry name" value="MOLYBDOPTERIN_EUK"/>
    <property type="match status" value="1"/>
</dbReference>
<keyword evidence="13 21" id="KW-0411">Iron-sulfur</keyword>
<feature type="binding site" evidence="21">
    <location>
        <position position="53"/>
    </location>
    <ligand>
        <name>[2Fe-2S] cluster</name>
        <dbReference type="ChEBI" id="CHEBI:190135"/>
        <label>1</label>
    </ligand>
</feature>
<dbReference type="Proteomes" id="UP000085678">
    <property type="component" value="Unplaced"/>
</dbReference>
<comment type="subunit">
    <text evidence="4">Homodimer.</text>
</comment>
<comment type="similarity">
    <text evidence="3">Belongs to the xanthine dehydrogenase family.</text>
</comment>
<evidence type="ECO:0000259" key="23">
    <source>
        <dbReference type="PROSITE" id="PS51387"/>
    </source>
</evidence>
<dbReference type="PROSITE" id="PS00197">
    <property type="entry name" value="2FE2S_FER_1"/>
    <property type="match status" value="1"/>
</dbReference>
<evidence type="ECO:0000256" key="14">
    <source>
        <dbReference type="ARBA" id="ARBA00023027"/>
    </source>
</evidence>
<keyword evidence="24" id="KW-1185">Reference proteome</keyword>
<dbReference type="InterPro" id="IPR036683">
    <property type="entry name" value="CO_DH_flav_C_dom_sf"/>
</dbReference>
<dbReference type="InterPro" id="IPR008274">
    <property type="entry name" value="AldOxase/xan_DH_MoCoBD1"/>
</dbReference>
<dbReference type="Pfam" id="PF01799">
    <property type="entry name" value="Fer2_2"/>
    <property type="match status" value="1"/>
</dbReference>
<evidence type="ECO:0000256" key="16">
    <source>
        <dbReference type="ARBA" id="ARBA00034078"/>
    </source>
</evidence>
<feature type="active site" description="Proton acceptor" evidence="19">
    <location>
        <position position="1262"/>
    </location>
</feature>
<evidence type="ECO:0000256" key="20">
    <source>
        <dbReference type="PIRSR" id="PIRSR000127-2"/>
    </source>
</evidence>
<dbReference type="FunFam" id="3.30.365.10:FF:000003">
    <property type="entry name" value="Aldehyde oxidase 1"/>
    <property type="match status" value="1"/>
</dbReference>
<keyword evidence="8 21" id="KW-0001">2Fe-2S</keyword>
<evidence type="ECO:0000256" key="12">
    <source>
        <dbReference type="ARBA" id="ARBA00023004"/>
    </source>
</evidence>
<dbReference type="FunFam" id="3.30.43.10:FF:000001">
    <property type="entry name" value="Xanthine dehydrogenase/oxidase"/>
    <property type="match status" value="1"/>
</dbReference>
<dbReference type="FunFam" id="3.90.1170.50:FF:000001">
    <property type="entry name" value="Aldehyde oxidase 1"/>
    <property type="match status" value="1"/>
</dbReference>
<dbReference type="FunFam" id="3.30.365.10:FF:000004">
    <property type="entry name" value="Xanthine dehydrogenase oxidase"/>
    <property type="match status" value="1"/>
</dbReference>
<evidence type="ECO:0000313" key="24">
    <source>
        <dbReference type="Proteomes" id="UP000085678"/>
    </source>
</evidence>
<dbReference type="InterPro" id="IPR016166">
    <property type="entry name" value="FAD-bd_PCMH"/>
</dbReference>
<dbReference type="InterPro" id="IPR001041">
    <property type="entry name" value="2Fe-2S_ferredoxin-type"/>
</dbReference>
<keyword evidence="12 21" id="KW-0408">Iron</keyword>
<dbReference type="Gene3D" id="3.30.465.10">
    <property type="match status" value="1"/>
</dbReference>
<feature type="binding site" evidence="20">
    <location>
        <position position="1008"/>
    </location>
    <ligand>
        <name>substrate</name>
    </ligand>
</feature>
<evidence type="ECO:0000256" key="9">
    <source>
        <dbReference type="ARBA" id="ARBA00022723"/>
    </source>
</evidence>
<evidence type="ECO:0000256" key="21">
    <source>
        <dbReference type="PIRSR" id="PIRSR000127-3"/>
    </source>
</evidence>
<evidence type="ECO:0000256" key="2">
    <source>
        <dbReference type="ARBA" id="ARBA00004275"/>
    </source>
</evidence>
<dbReference type="InterPro" id="IPR014307">
    <property type="entry name" value="Xanthine_DH_ssu"/>
</dbReference>
<feature type="binding site" evidence="20">
    <location>
        <position position="878"/>
    </location>
    <ligand>
        <name>substrate</name>
    </ligand>
</feature>
<keyword evidence="14" id="KW-0520">NAD</keyword>
<dbReference type="PROSITE" id="PS51085">
    <property type="entry name" value="2FE2S_FER_2"/>
    <property type="match status" value="1"/>
</dbReference>
<evidence type="ECO:0000256" key="19">
    <source>
        <dbReference type="PIRSR" id="PIRSR000127-1"/>
    </source>
</evidence>
<comment type="catalytic activity">
    <reaction evidence="17">
        <text>xanthine + NAD(+) + H2O = urate + NADH + H(+)</text>
        <dbReference type="Rhea" id="RHEA:16669"/>
        <dbReference type="ChEBI" id="CHEBI:15377"/>
        <dbReference type="ChEBI" id="CHEBI:15378"/>
        <dbReference type="ChEBI" id="CHEBI:17712"/>
        <dbReference type="ChEBI" id="CHEBI:17775"/>
        <dbReference type="ChEBI" id="CHEBI:57540"/>
        <dbReference type="ChEBI" id="CHEBI:57945"/>
        <dbReference type="EC" id="1.17.1.4"/>
    </reaction>
</comment>
<dbReference type="EC" id="1.17.1.4" evidence="5"/>
<dbReference type="SUPFAM" id="SSF54292">
    <property type="entry name" value="2Fe-2S ferredoxin-like"/>
    <property type="match status" value="1"/>
</dbReference>
<keyword evidence="9 21" id="KW-0479">Metal-binding</keyword>
<feature type="binding site" evidence="20">
    <location>
        <position position="800"/>
    </location>
    <ligand>
        <name>substrate</name>
    </ligand>
</feature>
<dbReference type="GO" id="GO:0051537">
    <property type="term" value="F:2 iron, 2 sulfur cluster binding"/>
    <property type="evidence" value="ECO:0007669"/>
    <property type="project" value="UniProtKB-KW"/>
</dbReference>
<keyword evidence="10 20" id="KW-0274">FAD</keyword>
<dbReference type="GO" id="GO:0004854">
    <property type="term" value="F:xanthine dehydrogenase activity"/>
    <property type="evidence" value="ECO:0007669"/>
    <property type="project" value="UniProtKB-EC"/>
</dbReference>
<keyword evidence="11" id="KW-0560">Oxidoreductase</keyword>
<feature type="binding site" evidence="21">
    <location>
        <position position="910"/>
    </location>
    <ligand>
        <name>Mo-molybdopterin</name>
        <dbReference type="ChEBI" id="CHEBI:71302"/>
    </ligand>
    <ligandPart>
        <name>Mo</name>
        <dbReference type="ChEBI" id="CHEBI:28685"/>
    </ligandPart>
</feature>
<feature type="domain" description="2Fe-2S ferredoxin-type" evidence="22">
    <location>
        <begin position="6"/>
        <end position="93"/>
    </location>
</feature>
<dbReference type="InterPro" id="IPR002888">
    <property type="entry name" value="2Fe-2S-bd"/>
</dbReference>
<organism evidence="24 25">
    <name type="scientific">Lingula anatina</name>
    <name type="common">Brachiopod</name>
    <name type="synonym">Lingula unguis</name>
    <dbReference type="NCBI Taxonomy" id="7574"/>
    <lineage>
        <taxon>Eukaryota</taxon>
        <taxon>Metazoa</taxon>
        <taxon>Spiralia</taxon>
        <taxon>Lophotrochozoa</taxon>
        <taxon>Brachiopoda</taxon>
        <taxon>Linguliformea</taxon>
        <taxon>Lingulata</taxon>
        <taxon>Lingulida</taxon>
        <taxon>Linguloidea</taxon>
        <taxon>Lingulidae</taxon>
        <taxon>Lingula</taxon>
    </lineage>
</organism>
<dbReference type="KEGG" id="lak:106168247"/>
<dbReference type="InterPro" id="IPR036318">
    <property type="entry name" value="FAD-bd_PCMH-like_sf"/>
</dbReference>
<dbReference type="SUPFAM" id="SSF54665">
    <property type="entry name" value="CO dehydrogenase molybdoprotein N-domain-like"/>
    <property type="match status" value="1"/>
</dbReference>
<evidence type="ECO:0000256" key="7">
    <source>
        <dbReference type="ARBA" id="ARBA00022630"/>
    </source>
</evidence>
<evidence type="ECO:0000256" key="18">
    <source>
        <dbReference type="ARBA" id="ARBA00049517"/>
    </source>
</evidence>
<protein>
    <recommendedName>
        <fullName evidence="5">xanthine dehydrogenase</fullName>
        <ecNumber evidence="5">1.17.1.4</ecNumber>
    </recommendedName>
</protein>
<feature type="binding site" evidence="20">
    <location>
        <position position="419"/>
    </location>
    <ligand>
        <name>FAD</name>
        <dbReference type="ChEBI" id="CHEBI:57692"/>
    </ligand>
</feature>
<dbReference type="FunFam" id="3.30.390.50:FF:000001">
    <property type="entry name" value="Xanthine dehydrogenase oxidase"/>
    <property type="match status" value="1"/>
</dbReference>
<dbReference type="SUPFAM" id="SSF47741">
    <property type="entry name" value="CO dehydrogenase ISP C-domain like"/>
    <property type="match status" value="1"/>
</dbReference>
<dbReference type="Gene3D" id="3.30.43.10">
    <property type="entry name" value="Uridine Diphospho-n-acetylenolpyruvylglucosamine Reductase, domain 2"/>
    <property type="match status" value="1"/>
</dbReference>
<dbReference type="Gene3D" id="1.10.150.120">
    <property type="entry name" value="[2Fe-2S]-binding domain"/>
    <property type="match status" value="1"/>
</dbReference>
<gene>
    <name evidence="25" type="primary">LOC106168247</name>
</gene>
<dbReference type="InterPro" id="IPR016208">
    <property type="entry name" value="Ald_Oxase/xanthine_DH-like"/>
</dbReference>
<feature type="binding site" evidence="21">
    <location>
        <position position="50"/>
    </location>
    <ligand>
        <name>[2Fe-2S] cluster</name>
        <dbReference type="ChEBI" id="CHEBI:190135"/>
        <label>1</label>
    </ligand>
</feature>
<evidence type="ECO:0000256" key="11">
    <source>
        <dbReference type="ARBA" id="ARBA00023002"/>
    </source>
</evidence>
<evidence type="ECO:0000256" key="1">
    <source>
        <dbReference type="ARBA" id="ARBA00001974"/>
    </source>
</evidence>
<dbReference type="InterPro" id="IPR022407">
    <property type="entry name" value="OxRdtase_Mopterin_BS"/>
</dbReference>
<feature type="binding site" evidence="21">
    <location>
        <position position="75"/>
    </location>
    <ligand>
        <name>[2Fe-2S] cluster</name>
        <dbReference type="ChEBI" id="CHEBI:190135"/>
        <label>1</label>
    </ligand>
</feature>
<dbReference type="SUPFAM" id="SSF56176">
    <property type="entry name" value="FAD-binding/transporter-associated domain-like"/>
    <property type="match status" value="1"/>
</dbReference>
<dbReference type="PANTHER" id="PTHR45444:SF3">
    <property type="entry name" value="XANTHINE DEHYDROGENASE"/>
    <property type="match status" value="1"/>
</dbReference>
<comment type="cofactor">
    <cofactor evidence="16">
        <name>[2Fe-2S] cluster</name>
        <dbReference type="ChEBI" id="CHEBI:190135"/>
    </cofactor>
</comment>
<dbReference type="Pfam" id="PF03450">
    <property type="entry name" value="CO_deh_flav_C"/>
    <property type="match status" value="1"/>
</dbReference>
<feature type="binding site" evidence="21">
    <location>
        <position position="152"/>
    </location>
    <ligand>
        <name>[2Fe-2S] cluster</name>
        <dbReference type="ChEBI" id="CHEBI:190135"/>
        <label>2</label>
    </ligand>
</feature>
<feature type="binding site" evidence="21">
    <location>
        <position position="796"/>
    </location>
    <ligand>
        <name>Mo-molybdopterin</name>
        <dbReference type="ChEBI" id="CHEBI:71302"/>
    </ligand>
    <ligandPart>
        <name>Mo</name>
        <dbReference type="ChEBI" id="CHEBI:28685"/>
    </ligandPart>
</feature>
<feature type="binding site" evidence="20">
    <location>
        <position position="333"/>
    </location>
    <ligand>
        <name>FAD</name>
        <dbReference type="ChEBI" id="CHEBI:57692"/>
    </ligand>
</feature>
<dbReference type="InterPro" id="IPR002346">
    <property type="entry name" value="Mopterin_DH_FAD-bd"/>
</dbReference>
<dbReference type="InterPro" id="IPR037165">
    <property type="entry name" value="AldOxase/xan_DH_Mopterin-bd_sf"/>
</dbReference>
<dbReference type="PROSITE" id="PS51387">
    <property type="entry name" value="FAD_PCMH"/>
    <property type="match status" value="1"/>
</dbReference>
<name>A0A1S3IWX9_LINAN</name>
<feature type="binding site" evidence="20">
    <location>
        <position position="356"/>
    </location>
    <ligand>
        <name>FAD</name>
        <dbReference type="ChEBI" id="CHEBI:57692"/>
    </ligand>
</feature>
<dbReference type="Gene3D" id="3.30.365.10">
    <property type="entry name" value="Aldehyde oxidase/xanthine dehydrogenase, molybdopterin binding domain"/>
    <property type="match status" value="4"/>
</dbReference>
<sequence length="1330" mass="146302">MDCDSDELVFFVNGKKVVEKNADPETTLLHYLRTKLRLTGTKLGCAEGGCGACTVMVSKCERPSGNIIHYSVNACLAPVCAMHGLAVTTVEGIGSTKTQLHPVQERIAKSHGSQCGFCTPGIVMSMYTLLRNTRQPSMETMENAFQGNLCRCTGYRPILEGFKTFTKEFYCGQGENCCKNGPLNPRENDRLFEPSEFVPLDQTQEPIFPPELQLSNKLDNKLLVFRGERTTWLRPVTLNELLDLKAKHPQSRMVVGNTEVGIEVKFKNMTYPVIIAPTHVPELLEVKHTNTGITFGSSVSLSRLNQILVETVNKLPEHKTRVFAAIIEMLRWFAGDQIRNVAAISGNIMTASPISDLNPIFMSAGCSLIVSSKERGARELLLDHSFFLGYRRTVVEPDEVLISVHVPFTSENEYFYAYKQAQRREDDISIVNAAMKVEFEQGGNTIKQMALSFGGMAPTTVMALRAAQQAVGRKWEDDLVTDMCGWLADDLPLTPDAPGGQTEYRRTLTTSFFFKFYLSVQMRLSEAKVGLSNVPRSYRSALPVYHREPIKSTQVYEEVPEAQSEKDAVGRPLPHKAGSQQATGEAQYCDDMPYADGELYLALVTSTRPHAKILNIDASDALKMTGVKAFFCHKDVPGNNTEGPAAVKDEEVFASEKVTCVGQVIGAVVADNQVHAQRAAKAVIVEYEDLPAIVTIEEAIEAGSFHPPARSMSCGDVDQGFAQSDHVLTGEKRVGGQEHFYLETQVTRAVPRGEDGEMEVFSSTQAPSIGQFMIASALGVPANRITVRVKRLGGGFGGKETRFHVLMVPVAVAAFKLNCPVRCMLDRDEDMLVTGGRHPFLGKYKVGFSNSGKILALDAALYSNAGNSADLSLAVMERAMFHIDSCYKLHNVRVVGHLCKTNLPSNTAFRGFGGPQGLMIMETLINDIADYLGVSPLEVRELNMYKENDVTHFDQKLVNCNIRRCWDEVIKQSNFHRRRQEIDIYNSENRWKKRGIAVIPTKFGISFTATFLNQGGALVHVYQNDGSVLITHGGTEMGQGLHTKMSQVASRALNIPISKIHISETSTNMVPNASASAASACSDLYGMAILNACQIIMERLEPYKIANSKGTWEEWVKAAYFDRVSLSTTGFYKTPDIQGFDWENNKGMMPFNYFTFGAACSEVEIDCLTGDHTVLRTDIVMDVGTSLNPAIDIGQIEGAFAQGYGMFTIEQLKFSPQGSLINRGPGAYKLPGFGDVPVEFNVSLLKGASNPRAVYSSKAIGEPPLFLASSVFFAIKDAISSARADAGVPGLFKLDSPATPERIRMACVDQFTKQFPPAEAGSYKPWFVHV</sequence>
<dbReference type="SUPFAM" id="SSF56003">
    <property type="entry name" value="Molybdenum cofactor-binding domain"/>
    <property type="match status" value="1"/>
</dbReference>
<dbReference type="Gene3D" id="3.90.1170.50">
    <property type="entry name" value="Aldehyde oxidase/xanthine dehydrogenase, a/b hammerhead"/>
    <property type="match status" value="1"/>
</dbReference>
<evidence type="ECO:0000256" key="5">
    <source>
        <dbReference type="ARBA" id="ARBA00013123"/>
    </source>
</evidence>
<dbReference type="InterPro" id="IPR005107">
    <property type="entry name" value="CO_DH_flav_C"/>
</dbReference>
<evidence type="ECO:0000256" key="10">
    <source>
        <dbReference type="ARBA" id="ARBA00022827"/>
    </source>
</evidence>
<feature type="binding site" evidence="21">
    <location>
        <position position="45"/>
    </location>
    <ligand>
        <name>[2Fe-2S] cluster</name>
        <dbReference type="ChEBI" id="CHEBI:190135"/>
        <label>1</label>
    </ligand>
</feature>
<dbReference type="FunCoup" id="A0A1S3IWX9">
    <property type="interactions" value="332"/>
</dbReference>
<dbReference type="InParanoid" id="A0A1S3IWX9"/>
<comment type="subcellular location">
    <subcellularLocation>
        <location evidence="2">Peroxisome</location>
    </subcellularLocation>
</comment>
<feature type="binding site" evidence="20">
    <location>
        <position position="401"/>
    </location>
    <ligand>
        <name>FAD</name>
        <dbReference type="ChEBI" id="CHEBI:57692"/>
    </ligand>
</feature>
<accession>A0A1S3IWX9</accession>
<dbReference type="Pfam" id="PF00941">
    <property type="entry name" value="FAD_binding_5"/>
    <property type="match status" value="1"/>
</dbReference>
<dbReference type="InterPro" id="IPR036884">
    <property type="entry name" value="2Fe-2S-bd_dom_sf"/>
</dbReference>
<dbReference type="GO" id="GO:0005506">
    <property type="term" value="F:iron ion binding"/>
    <property type="evidence" value="ECO:0007669"/>
    <property type="project" value="InterPro"/>
</dbReference>
<dbReference type="SUPFAM" id="SSF55447">
    <property type="entry name" value="CO dehydrogenase flavoprotein C-terminal domain-like"/>
    <property type="match status" value="1"/>
</dbReference>
<dbReference type="PANTHER" id="PTHR45444">
    <property type="entry name" value="XANTHINE DEHYDROGENASE"/>
    <property type="match status" value="1"/>
</dbReference>
<dbReference type="Pfam" id="PF00111">
    <property type="entry name" value="Fer2"/>
    <property type="match status" value="1"/>
</dbReference>
<dbReference type="Pfam" id="PF01315">
    <property type="entry name" value="Ald_Xan_dh_C"/>
    <property type="match status" value="1"/>
</dbReference>